<dbReference type="AlphaFoldDB" id="A0A645H609"/>
<dbReference type="CDD" id="cd01080">
    <property type="entry name" value="NAD_bind_m-THF_DH_Cyclohyd"/>
    <property type="match status" value="1"/>
</dbReference>
<dbReference type="PANTHER" id="PTHR48099">
    <property type="entry name" value="C-1-TETRAHYDROFOLATE SYNTHASE, CYTOPLASMIC-RELATED"/>
    <property type="match status" value="1"/>
</dbReference>
<evidence type="ECO:0000313" key="3">
    <source>
        <dbReference type="EMBL" id="MPN31704.1"/>
    </source>
</evidence>
<proteinExistence type="predicted"/>
<dbReference type="Gene3D" id="3.40.50.720">
    <property type="entry name" value="NAD(P)-binding Rossmann-like Domain"/>
    <property type="match status" value="1"/>
</dbReference>
<evidence type="ECO:0000259" key="2">
    <source>
        <dbReference type="Pfam" id="PF02882"/>
    </source>
</evidence>
<dbReference type="InterPro" id="IPR036291">
    <property type="entry name" value="NAD(P)-bd_dom_sf"/>
</dbReference>
<dbReference type="Pfam" id="PF02882">
    <property type="entry name" value="THF_DHG_CYH_C"/>
    <property type="match status" value="1"/>
</dbReference>
<reference evidence="3" key="1">
    <citation type="submission" date="2019-08" db="EMBL/GenBank/DDBJ databases">
        <authorList>
            <person name="Kucharzyk K."/>
            <person name="Murdoch R.W."/>
            <person name="Higgins S."/>
            <person name="Loffler F."/>
        </authorList>
    </citation>
    <scope>NUCLEOTIDE SEQUENCE</scope>
</reference>
<comment type="caution">
    <text evidence="3">The sequence shown here is derived from an EMBL/GenBank/DDBJ whole genome shotgun (WGS) entry which is preliminary data.</text>
</comment>
<dbReference type="PRINTS" id="PR00085">
    <property type="entry name" value="THFDHDRGNASE"/>
</dbReference>
<feature type="domain" description="Tetrahydrofolate dehydrogenase/cyclohydrolase NAD(P)-binding" evidence="2">
    <location>
        <begin position="1"/>
        <end position="107"/>
    </location>
</feature>
<dbReference type="EC" id="3.5.4.9" evidence="1"/>
<gene>
    <name evidence="3" type="primary">folD_54</name>
    <name evidence="3" type="ORF">SDC9_179178</name>
</gene>
<dbReference type="Gene3D" id="3.40.50.10860">
    <property type="entry name" value="Leucine Dehydrogenase, chain A, domain 1"/>
    <property type="match status" value="1"/>
</dbReference>
<dbReference type="GO" id="GO:0035999">
    <property type="term" value="P:tetrahydrofolate interconversion"/>
    <property type="evidence" value="ECO:0007669"/>
    <property type="project" value="TreeGrafter"/>
</dbReference>
<dbReference type="SUPFAM" id="SSF51735">
    <property type="entry name" value="NAD(P)-binding Rossmann-fold domains"/>
    <property type="match status" value="1"/>
</dbReference>
<dbReference type="InterPro" id="IPR000672">
    <property type="entry name" value="THF_DH/CycHdrlase"/>
</dbReference>
<dbReference type="GO" id="GO:0005829">
    <property type="term" value="C:cytosol"/>
    <property type="evidence" value="ECO:0007669"/>
    <property type="project" value="TreeGrafter"/>
</dbReference>
<dbReference type="PANTHER" id="PTHR48099:SF5">
    <property type="entry name" value="C-1-TETRAHYDROFOLATE SYNTHASE, CYTOPLASMIC"/>
    <property type="match status" value="1"/>
</dbReference>
<protein>
    <recommendedName>
        <fullName evidence="1">methenyltetrahydrofolate cyclohydrolase</fullName>
        <ecNumber evidence="1">3.5.4.9</ecNumber>
    </recommendedName>
</protein>
<dbReference type="GO" id="GO:0004477">
    <property type="term" value="F:methenyltetrahydrofolate cyclohydrolase activity"/>
    <property type="evidence" value="ECO:0007669"/>
    <property type="project" value="UniProtKB-EC"/>
</dbReference>
<dbReference type="InterPro" id="IPR020631">
    <property type="entry name" value="THF_DH/CycHdrlase_NAD-bd_dom"/>
</dbReference>
<accession>A0A645H609</accession>
<name>A0A645H609_9ZZZZ</name>
<dbReference type="EMBL" id="VSSQ01083355">
    <property type="protein sequence ID" value="MPN31704.1"/>
    <property type="molecule type" value="Genomic_DNA"/>
</dbReference>
<evidence type="ECO:0000256" key="1">
    <source>
        <dbReference type="ARBA" id="ARBA00012776"/>
    </source>
</evidence>
<organism evidence="3">
    <name type="scientific">bioreactor metagenome</name>
    <dbReference type="NCBI Taxonomy" id="1076179"/>
    <lineage>
        <taxon>unclassified sequences</taxon>
        <taxon>metagenomes</taxon>
        <taxon>ecological metagenomes</taxon>
    </lineage>
</organism>
<sequence>MAILLLRSNGTVTICHSKTPDLAMVCSQADILVSAVGKAGLITADMVKEGAVVIDVAMNRNEQGKLCGDVCFNEVSEKAAYITPVPGGVGLMTRAMLMENTLKAAQLRQKA</sequence>
<dbReference type="GO" id="GO:0004488">
    <property type="term" value="F:methylenetetrahydrofolate dehydrogenase (NADP+) activity"/>
    <property type="evidence" value="ECO:0007669"/>
    <property type="project" value="InterPro"/>
</dbReference>